<dbReference type="Gene3D" id="3.40.50.2300">
    <property type="match status" value="1"/>
</dbReference>
<evidence type="ECO:0000313" key="3">
    <source>
        <dbReference type="EMBL" id="QHV95342.1"/>
    </source>
</evidence>
<gene>
    <name evidence="3" type="ORF">GJR95_10115</name>
</gene>
<keyword evidence="4" id="KW-1185">Reference proteome</keyword>
<feature type="modified residue" description="4-aspartylphosphate" evidence="1">
    <location>
        <position position="76"/>
    </location>
</feature>
<keyword evidence="1" id="KW-0597">Phosphoprotein</keyword>
<evidence type="ECO:0000259" key="2">
    <source>
        <dbReference type="PROSITE" id="PS50110"/>
    </source>
</evidence>
<dbReference type="SUPFAM" id="SSF52172">
    <property type="entry name" value="CheY-like"/>
    <property type="match status" value="1"/>
</dbReference>
<dbReference type="Proteomes" id="UP000464577">
    <property type="component" value="Chromosome"/>
</dbReference>
<dbReference type="RefSeq" id="WP_162385754.1">
    <property type="nucleotide sequence ID" value="NZ_CP045997.1"/>
</dbReference>
<organism evidence="3 4">
    <name type="scientific">Spirosoma endbachense</name>
    <dbReference type="NCBI Taxonomy" id="2666025"/>
    <lineage>
        <taxon>Bacteria</taxon>
        <taxon>Pseudomonadati</taxon>
        <taxon>Bacteroidota</taxon>
        <taxon>Cytophagia</taxon>
        <taxon>Cytophagales</taxon>
        <taxon>Cytophagaceae</taxon>
        <taxon>Spirosoma</taxon>
    </lineage>
</organism>
<name>A0A6P1VTC3_9BACT</name>
<dbReference type="GO" id="GO:0000160">
    <property type="term" value="P:phosphorelay signal transduction system"/>
    <property type="evidence" value="ECO:0007669"/>
    <property type="project" value="InterPro"/>
</dbReference>
<dbReference type="PROSITE" id="PS50110">
    <property type="entry name" value="RESPONSE_REGULATORY"/>
    <property type="match status" value="1"/>
</dbReference>
<dbReference type="EMBL" id="CP045997">
    <property type="protein sequence ID" value="QHV95342.1"/>
    <property type="molecule type" value="Genomic_DNA"/>
</dbReference>
<dbReference type="InterPro" id="IPR052893">
    <property type="entry name" value="TCS_response_regulator"/>
</dbReference>
<evidence type="ECO:0000313" key="4">
    <source>
        <dbReference type="Proteomes" id="UP000464577"/>
    </source>
</evidence>
<reference evidence="3 4" key="1">
    <citation type="submission" date="2019-11" db="EMBL/GenBank/DDBJ databases">
        <title>Spirosoma endbachense sp. nov., isolated from a natural salt meadow.</title>
        <authorList>
            <person name="Rojas J."/>
            <person name="Ambika Manirajan B."/>
            <person name="Ratering S."/>
            <person name="Suarez C."/>
            <person name="Geissler-Plaum R."/>
            <person name="Schnell S."/>
        </authorList>
    </citation>
    <scope>NUCLEOTIDE SEQUENCE [LARGE SCALE GENOMIC DNA]</scope>
    <source>
        <strain evidence="3 4">I-24</strain>
    </source>
</reference>
<dbReference type="SMART" id="SM00448">
    <property type="entry name" value="REC"/>
    <property type="match status" value="1"/>
</dbReference>
<dbReference type="Pfam" id="PF00072">
    <property type="entry name" value="Response_reg"/>
    <property type="match status" value="1"/>
</dbReference>
<dbReference type="PANTHER" id="PTHR44520">
    <property type="entry name" value="RESPONSE REGULATOR RCP1-RELATED"/>
    <property type="match status" value="1"/>
</dbReference>
<proteinExistence type="predicted"/>
<sequence>MHSLTKTNISVQSNFKNANVLIIDDNRDHGMIMQDTMSQCLPEILPVLVHSEEDALAYLNQCSREEWTLPKLILLDLYLPTRQNGWHLLEQIKALPAAMGKIPVVLLSQSTDKRDIREAYQRGCSSYLVKPLLSADWLQQFQALRAYWWETVTLPKIGYSLF</sequence>
<dbReference type="InterPro" id="IPR011006">
    <property type="entry name" value="CheY-like_superfamily"/>
</dbReference>
<feature type="domain" description="Response regulatory" evidence="2">
    <location>
        <begin position="19"/>
        <end position="145"/>
    </location>
</feature>
<dbReference type="KEGG" id="senf:GJR95_10115"/>
<evidence type="ECO:0000256" key="1">
    <source>
        <dbReference type="PROSITE-ProRule" id="PRU00169"/>
    </source>
</evidence>
<dbReference type="InterPro" id="IPR001789">
    <property type="entry name" value="Sig_transdc_resp-reg_receiver"/>
</dbReference>
<dbReference type="AlphaFoldDB" id="A0A6P1VTC3"/>
<dbReference type="PANTHER" id="PTHR44520:SF2">
    <property type="entry name" value="RESPONSE REGULATOR RCP1"/>
    <property type="match status" value="1"/>
</dbReference>
<accession>A0A6P1VTC3</accession>
<protein>
    <submittedName>
        <fullName evidence="3">Response regulator</fullName>
    </submittedName>
</protein>